<dbReference type="EMBL" id="CAJVPK010000028">
    <property type="protein sequence ID" value="CAG8434892.1"/>
    <property type="molecule type" value="Genomic_DNA"/>
</dbReference>
<name>A0A9N8V1R9_9GLOM</name>
<reference evidence="1" key="1">
    <citation type="submission" date="2021-06" db="EMBL/GenBank/DDBJ databases">
        <authorList>
            <person name="Kallberg Y."/>
            <person name="Tangrot J."/>
            <person name="Rosling A."/>
        </authorList>
    </citation>
    <scope>NUCLEOTIDE SEQUENCE</scope>
    <source>
        <strain evidence="1">AZ414A</strain>
    </source>
</reference>
<keyword evidence="2" id="KW-1185">Reference proteome</keyword>
<proteinExistence type="predicted"/>
<accession>A0A9N8V1R9</accession>
<organism evidence="1 2">
    <name type="scientific">Diversispora eburnea</name>
    <dbReference type="NCBI Taxonomy" id="1213867"/>
    <lineage>
        <taxon>Eukaryota</taxon>
        <taxon>Fungi</taxon>
        <taxon>Fungi incertae sedis</taxon>
        <taxon>Mucoromycota</taxon>
        <taxon>Glomeromycotina</taxon>
        <taxon>Glomeromycetes</taxon>
        <taxon>Diversisporales</taxon>
        <taxon>Diversisporaceae</taxon>
        <taxon>Diversispora</taxon>
    </lineage>
</organism>
<dbReference type="Proteomes" id="UP000789706">
    <property type="component" value="Unassembled WGS sequence"/>
</dbReference>
<protein>
    <submittedName>
        <fullName evidence="1">771_t:CDS:1</fullName>
    </submittedName>
</protein>
<evidence type="ECO:0000313" key="1">
    <source>
        <dbReference type="EMBL" id="CAG8434892.1"/>
    </source>
</evidence>
<comment type="caution">
    <text evidence="1">The sequence shown here is derived from an EMBL/GenBank/DDBJ whole genome shotgun (WGS) entry which is preliminary data.</text>
</comment>
<dbReference type="AlphaFoldDB" id="A0A9N8V1R9"/>
<evidence type="ECO:0000313" key="2">
    <source>
        <dbReference type="Proteomes" id="UP000789706"/>
    </source>
</evidence>
<dbReference type="OrthoDB" id="10542297at2759"/>
<gene>
    <name evidence="1" type="ORF">DEBURN_LOCUS789</name>
</gene>
<sequence length="110" mass="12317">MYSKIDIPTPINDNNVPRWANPYMMMMDEVSKLIEAPGRKCDGVDITKVSAYAWFEGLFNGGRDIFSTSDVSSNATPLNVRDTFPANSSSFNKVCDTMNCYCGKCLPEIW</sequence>